<dbReference type="Proteomes" id="UP000607653">
    <property type="component" value="Unassembled WGS sequence"/>
</dbReference>
<comment type="caution">
    <text evidence="2">The sequence shown here is derived from an EMBL/GenBank/DDBJ whole genome shotgun (WGS) entry which is preliminary data.</text>
</comment>
<feature type="transmembrane region" description="Helical" evidence="1">
    <location>
        <begin position="31"/>
        <end position="52"/>
    </location>
</feature>
<reference evidence="2 3" key="1">
    <citation type="journal article" date="2020" name="Mol. Biol. Evol.">
        <title>Distinct Expression and Methylation Patterns for Genes with Different Fates following a Single Whole-Genome Duplication in Flowering Plants.</title>
        <authorList>
            <person name="Shi T."/>
            <person name="Rahmani R.S."/>
            <person name="Gugger P.F."/>
            <person name="Wang M."/>
            <person name="Li H."/>
            <person name="Zhang Y."/>
            <person name="Li Z."/>
            <person name="Wang Q."/>
            <person name="Van de Peer Y."/>
            <person name="Marchal K."/>
            <person name="Chen J."/>
        </authorList>
    </citation>
    <scope>NUCLEOTIDE SEQUENCE [LARGE SCALE GENOMIC DNA]</scope>
    <source>
        <tissue evidence="2">Leaf</tissue>
    </source>
</reference>
<keyword evidence="1" id="KW-1133">Transmembrane helix</keyword>
<accession>A0A822ZEY5</accession>
<dbReference type="AlphaFoldDB" id="A0A822ZEY5"/>
<evidence type="ECO:0000313" key="3">
    <source>
        <dbReference type="Proteomes" id="UP000607653"/>
    </source>
</evidence>
<gene>
    <name evidence="2" type="ORF">HUJ06_001320</name>
</gene>
<sequence length="68" mass="8009">MANVQNFPRQYDFSGWRQLERFISCTLRPMFMNAFLIIIITATLNGSIFSFYGDDYELMMSLNFCFGN</sequence>
<evidence type="ECO:0000313" key="2">
    <source>
        <dbReference type="EMBL" id="DAD43090.1"/>
    </source>
</evidence>
<proteinExistence type="predicted"/>
<keyword evidence="3" id="KW-1185">Reference proteome</keyword>
<dbReference type="EMBL" id="DUZY01000006">
    <property type="protein sequence ID" value="DAD43090.1"/>
    <property type="molecule type" value="Genomic_DNA"/>
</dbReference>
<protein>
    <submittedName>
        <fullName evidence="2">Uncharacterized protein</fullName>
    </submittedName>
</protein>
<organism evidence="2 3">
    <name type="scientific">Nelumbo nucifera</name>
    <name type="common">Sacred lotus</name>
    <dbReference type="NCBI Taxonomy" id="4432"/>
    <lineage>
        <taxon>Eukaryota</taxon>
        <taxon>Viridiplantae</taxon>
        <taxon>Streptophyta</taxon>
        <taxon>Embryophyta</taxon>
        <taxon>Tracheophyta</taxon>
        <taxon>Spermatophyta</taxon>
        <taxon>Magnoliopsida</taxon>
        <taxon>Proteales</taxon>
        <taxon>Nelumbonaceae</taxon>
        <taxon>Nelumbo</taxon>
    </lineage>
</organism>
<name>A0A822ZEY5_NELNU</name>
<keyword evidence="1" id="KW-0812">Transmembrane</keyword>
<evidence type="ECO:0000256" key="1">
    <source>
        <dbReference type="SAM" id="Phobius"/>
    </source>
</evidence>
<keyword evidence="1" id="KW-0472">Membrane</keyword>